<feature type="transmembrane region" description="Helical" evidence="8">
    <location>
        <begin position="363"/>
        <end position="381"/>
    </location>
</feature>
<gene>
    <name evidence="10" type="ORF">E6K78_11015</name>
</gene>
<evidence type="ECO:0000256" key="4">
    <source>
        <dbReference type="ARBA" id="ARBA00022989"/>
    </source>
</evidence>
<keyword evidence="6 8" id="KW-0472">Membrane</keyword>
<keyword evidence="2" id="KW-1003">Cell membrane</keyword>
<evidence type="ECO:0000259" key="9">
    <source>
        <dbReference type="Pfam" id="PF00361"/>
    </source>
</evidence>
<comment type="subcellular location">
    <subcellularLocation>
        <location evidence="1">Cell membrane</location>
        <topology evidence="1">Multi-pass membrane protein</topology>
    </subcellularLocation>
    <subcellularLocation>
        <location evidence="7">Membrane</location>
        <topology evidence="7">Multi-pass membrane protein</topology>
    </subcellularLocation>
</comment>
<evidence type="ECO:0000313" key="11">
    <source>
        <dbReference type="Proteomes" id="UP000316609"/>
    </source>
</evidence>
<dbReference type="EMBL" id="VBOY01000118">
    <property type="protein sequence ID" value="TMQ63034.1"/>
    <property type="molecule type" value="Genomic_DNA"/>
</dbReference>
<dbReference type="PANTHER" id="PTHR42682:SF5">
    <property type="entry name" value="HYDROGENASE-4 COMPONENT F"/>
    <property type="match status" value="1"/>
</dbReference>
<feature type="transmembrane region" description="Helical" evidence="8">
    <location>
        <begin position="199"/>
        <end position="217"/>
    </location>
</feature>
<evidence type="ECO:0000313" key="10">
    <source>
        <dbReference type="EMBL" id="TMQ63034.1"/>
    </source>
</evidence>
<evidence type="ECO:0000256" key="5">
    <source>
        <dbReference type="ARBA" id="ARBA00023002"/>
    </source>
</evidence>
<dbReference type="GO" id="GO:0016491">
    <property type="term" value="F:oxidoreductase activity"/>
    <property type="evidence" value="ECO:0007669"/>
    <property type="project" value="UniProtKB-KW"/>
</dbReference>
<dbReference type="GO" id="GO:0005886">
    <property type="term" value="C:plasma membrane"/>
    <property type="evidence" value="ECO:0007669"/>
    <property type="project" value="UniProtKB-SubCell"/>
</dbReference>
<keyword evidence="3 7" id="KW-0812">Transmembrane</keyword>
<evidence type="ECO:0000256" key="1">
    <source>
        <dbReference type="ARBA" id="ARBA00004651"/>
    </source>
</evidence>
<feature type="transmembrane region" description="Helical" evidence="8">
    <location>
        <begin position="306"/>
        <end position="326"/>
    </location>
</feature>
<name>A0A538THD4_UNCEI</name>
<feature type="transmembrane region" description="Helical" evidence="8">
    <location>
        <begin position="401"/>
        <end position="422"/>
    </location>
</feature>
<feature type="transmembrane region" description="Helical" evidence="8">
    <location>
        <begin position="62"/>
        <end position="85"/>
    </location>
</feature>
<dbReference type="PANTHER" id="PTHR42682">
    <property type="entry name" value="HYDROGENASE-4 COMPONENT F"/>
    <property type="match status" value="1"/>
</dbReference>
<feature type="transmembrane region" description="Helical" evidence="8">
    <location>
        <begin position="97"/>
        <end position="115"/>
    </location>
</feature>
<accession>A0A538THD4</accession>
<dbReference type="AlphaFoldDB" id="A0A538THD4"/>
<evidence type="ECO:0000256" key="8">
    <source>
        <dbReference type="SAM" id="Phobius"/>
    </source>
</evidence>
<organism evidence="10 11">
    <name type="scientific">Eiseniibacteriota bacterium</name>
    <dbReference type="NCBI Taxonomy" id="2212470"/>
    <lineage>
        <taxon>Bacteria</taxon>
        <taxon>Candidatus Eiseniibacteriota</taxon>
    </lineage>
</organism>
<feature type="transmembrane region" description="Helical" evidence="8">
    <location>
        <begin position="151"/>
        <end position="178"/>
    </location>
</feature>
<feature type="domain" description="NADH:quinone oxidoreductase/Mrp antiporter transmembrane" evidence="9">
    <location>
        <begin position="115"/>
        <end position="405"/>
    </location>
</feature>
<feature type="transmembrane region" description="Helical" evidence="8">
    <location>
        <begin position="267"/>
        <end position="286"/>
    </location>
</feature>
<keyword evidence="4 8" id="KW-1133">Transmembrane helix</keyword>
<evidence type="ECO:0000256" key="6">
    <source>
        <dbReference type="ARBA" id="ARBA00023136"/>
    </source>
</evidence>
<proteinExistence type="predicted"/>
<dbReference type="Pfam" id="PF00361">
    <property type="entry name" value="Proton_antipo_M"/>
    <property type="match status" value="1"/>
</dbReference>
<feature type="transmembrane region" description="Helical" evidence="8">
    <location>
        <begin position="34"/>
        <end position="55"/>
    </location>
</feature>
<evidence type="ECO:0000256" key="7">
    <source>
        <dbReference type="RuleBase" id="RU000320"/>
    </source>
</evidence>
<dbReference type="PRINTS" id="PR01434">
    <property type="entry name" value="NADHDHGNASE5"/>
</dbReference>
<evidence type="ECO:0000256" key="3">
    <source>
        <dbReference type="ARBA" id="ARBA00022692"/>
    </source>
</evidence>
<comment type="caution">
    <text evidence="10">The sequence shown here is derived from an EMBL/GenBank/DDBJ whole genome shotgun (WGS) entry which is preliminary data.</text>
</comment>
<protein>
    <recommendedName>
        <fullName evidence="9">NADH:quinone oxidoreductase/Mrp antiporter transmembrane domain-containing protein</fullName>
    </recommendedName>
</protein>
<feature type="transmembrane region" description="Helical" evidence="8">
    <location>
        <begin position="237"/>
        <end position="255"/>
    </location>
</feature>
<dbReference type="InterPro" id="IPR052175">
    <property type="entry name" value="ComplexI-like_HydComp"/>
</dbReference>
<sequence length="477" mass="49607">MVVALVVVPALVGLIAVRIASARAALGLLLLTSAAHLAATAALWLAPTGAGRGFLLGVDPLGLLFLTTTSVVFLAASLYAIPYLLHGTYQSGATPHRFVPCLLWFLAAMTLVCVAHHLALMWAAIEATTLASAPLIYFYRRPGALEAAWKYLLICSVGIALALLGVFFLGVAASAAPGRPPGLTLEALRAAAPLMSRPWLKAAFVLAIVGYGTKMGLAPLHTWLPDAHSQAPSPVSALLSGALLNCAFLAIARFVQICLASGDGAFARTLLLVLGFTSVALATAFLVRQRDYKRLLAYSSIENMGIVAIGVGLGGSATYGAMLHTVNHSLCKAGLFFLSGNVLREYATTSASDVRGVLRRTPFTGALLLALLLAIGGAPPFGPFWSKFIIFRAAMDPPHAWAGMLFIGLLGVAFLGMSGTLLPMLQGTEGGRGGRRREDWLTLAAPMAMTAGAVMLGLFIPPALAAALRNASALLGG</sequence>
<dbReference type="InterPro" id="IPR001750">
    <property type="entry name" value="ND/Mrp_TM"/>
</dbReference>
<feature type="transmembrane region" description="Helical" evidence="8">
    <location>
        <begin position="443"/>
        <end position="468"/>
    </location>
</feature>
<dbReference type="Proteomes" id="UP000316609">
    <property type="component" value="Unassembled WGS sequence"/>
</dbReference>
<keyword evidence="5" id="KW-0560">Oxidoreductase</keyword>
<reference evidence="10 11" key="1">
    <citation type="journal article" date="2019" name="Nat. Microbiol.">
        <title>Mediterranean grassland soil C-N compound turnover is dependent on rainfall and depth, and is mediated by genomically divergent microorganisms.</title>
        <authorList>
            <person name="Diamond S."/>
            <person name="Andeer P.F."/>
            <person name="Li Z."/>
            <person name="Crits-Christoph A."/>
            <person name="Burstein D."/>
            <person name="Anantharaman K."/>
            <person name="Lane K.R."/>
            <person name="Thomas B.C."/>
            <person name="Pan C."/>
            <person name="Northen T.R."/>
            <person name="Banfield J.F."/>
        </authorList>
    </citation>
    <scope>NUCLEOTIDE SEQUENCE [LARGE SCALE GENOMIC DNA]</scope>
    <source>
        <strain evidence="10">WS_8</strain>
    </source>
</reference>
<evidence type="ECO:0000256" key="2">
    <source>
        <dbReference type="ARBA" id="ARBA00022475"/>
    </source>
</evidence>